<dbReference type="AlphaFoldDB" id="B4W397"/>
<dbReference type="GO" id="GO:0032259">
    <property type="term" value="P:methylation"/>
    <property type="evidence" value="ECO:0007669"/>
    <property type="project" value="UniProtKB-KW"/>
</dbReference>
<keyword evidence="9" id="KW-1185">Reference proteome</keyword>
<dbReference type="EMBL" id="DS989874">
    <property type="protein sequence ID" value="EDX71329.1"/>
    <property type="molecule type" value="Genomic_DNA"/>
</dbReference>
<dbReference type="RefSeq" id="WP_006105861.1">
    <property type="nucleotide sequence ID" value="NZ_DS989874.1"/>
</dbReference>
<dbReference type="InterPro" id="IPR029063">
    <property type="entry name" value="SAM-dependent_MTases_sf"/>
</dbReference>
<dbReference type="GO" id="GO:0009307">
    <property type="term" value="P:DNA restriction-modification system"/>
    <property type="evidence" value="ECO:0007669"/>
    <property type="project" value="UniProtKB-KW"/>
</dbReference>
<dbReference type="EC" id="2.1.1.113" evidence="2"/>
<keyword evidence="6" id="KW-0680">Restriction system</keyword>
<dbReference type="eggNOG" id="COG0863">
    <property type="taxonomic scope" value="Bacteria"/>
</dbReference>
<comment type="similarity">
    <text evidence="1">Belongs to the N(4)/N(6)-methyltransferase family. N(4) subfamily.</text>
</comment>
<organism evidence="8 9">
    <name type="scientific">Coleofasciculus chthonoplastes PCC 7420</name>
    <dbReference type="NCBI Taxonomy" id="118168"/>
    <lineage>
        <taxon>Bacteria</taxon>
        <taxon>Bacillati</taxon>
        <taxon>Cyanobacteriota</taxon>
        <taxon>Cyanophyceae</taxon>
        <taxon>Coleofasciculales</taxon>
        <taxon>Coleofasciculaceae</taxon>
        <taxon>Coleofasciculus</taxon>
    </lineage>
</organism>
<evidence type="ECO:0000256" key="3">
    <source>
        <dbReference type="ARBA" id="ARBA00022603"/>
    </source>
</evidence>
<name>B4W397_9CYAN</name>
<keyword evidence="3" id="KW-0489">Methyltransferase</keyword>
<evidence type="ECO:0000256" key="5">
    <source>
        <dbReference type="ARBA" id="ARBA00022691"/>
    </source>
</evidence>
<protein>
    <recommendedName>
        <fullName evidence="2">site-specific DNA-methyltransferase (cytosine-N(4)-specific)</fullName>
        <ecNumber evidence="2">2.1.1.113</ecNumber>
    </recommendedName>
</protein>
<dbReference type="InterPro" id="IPR017985">
    <property type="entry name" value="MeTrfase_CN4_CS"/>
</dbReference>
<reference evidence="8 9" key="1">
    <citation type="submission" date="2008-07" db="EMBL/GenBank/DDBJ databases">
        <authorList>
            <person name="Tandeau de Marsac N."/>
            <person name="Ferriera S."/>
            <person name="Johnson J."/>
            <person name="Kravitz S."/>
            <person name="Beeson K."/>
            <person name="Sutton G."/>
            <person name="Rogers Y.-H."/>
            <person name="Friedman R."/>
            <person name="Frazier M."/>
            <person name="Venter J.C."/>
        </authorList>
    </citation>
    <scope>NUCLEOTIDE SEQUENCE [LARGE SCALE GENOMIC DNA]</scope>
    <source>
        <strain evidence="8 9">PCC 7420</strain>
    </source>
</reference>
<dbReference type="GO" id="GO:0003677">
    <property type="term" value="F:DNA binding"/>
    <property type="evidence" value="ECO:0007669"/>
    <property type="project" value="InterPro"/>
</dbReference>
<evidence type="ECO:0000313" key="8">
    <source>
        <dbReference type="EMBL" id="EDX71329.1"/>
    </source>
</evidence>
<evidence type="ECO:0000256" key="2">
    <source>
        <dbReference type="ARBA" id="ARBA00012185"/>
    </source>
</evidence>
<evidence type="ECO:0000256" key="7">
    <source>
        <dbReference type="ARBA" id="ARBA00049120"/>
    </source>
</evidence>
<evidence type="ECO:0000256" key="4">
    <source>
        <dbReference type="ARBA" id="ARBA00022679"/>
    </source>
</evidence>
<dbReference type="GO" id="GO:0015667">
    <property type="term" value="F:site-specific DNA-methyltransferase (cytosine-N4-specific) activity"/>
    <property type="evidence" value="ECO:0007669"/>
    <property type="project" value="UniProtKB-EC"/>
</dbReference>
<dbReference type="PROSITE" id="PS00093">
    <property type="entry name" value="N4_MTASE"/>
    <property type="match status" value="1"/>
</dbReference>
<keyword evidence="4" id="KW-0808">Transferase</keyword>
<evidence type="ECO:0000256" key="1">
    <source>
        <dbReference type="ARBA" id="ARBA00010203"/>
    </source>
</evidence>
<accession>B4W397</accession>
<comment type="catalytic activity">
    <reaction evidence="7">
        <text>a 2'-deoxycytidine in DNA + S-adenosyl-L-methionine = an N(4)-methyl-2'-deoxycytidine in DNA + S-adenosyl-L-homocysteine + H(+)</text>
        <dbReference type="Rhea" id="RHEA:16857"/>
        <dbReference type="Rhea" id="RHEA-COMP:11369"/>
        <dbReference type="Rhea" id="RHEA-COMP:13674"/>
        <dbReference type="ChEBI" id="CHEBI:15378"/>
        <dbReference type="ChEBI" id="CHEBI:57856"/>
        <dbReference type="ChEBI" id="CHEBI:59789"/>
        <dbReference type="ChEBI" id="CHEBI:85452"/>
        <dbReference type="ChEBI" id="CHEBI:137933"/>
        <dbReference type="EC" id="2.1.1.113"/>
    </reaction>
</comment>
<gene>
    <name evidence="8" type="ORF">MC7420_3444</name>
</gene>
<sequence length="445" mass="51230">MKQLSLFETDKTTPQSSYLHLEGEIPIDLPEDSLISLQRKQPLKIHSVGFQPAKSIPEIPHWFLSKYGTEQCKILEPFAGSGTTIIETLLQGVSIYWLDYHPLSRLICRVKTHLYDGAEILDYAEQILKNAYTVKHPLETINFANKDFWFQKPVQAGLESLRTQIFQVPEAIQPLFWLAFASTVRKTSDMNDGMILAAKRANFKAIPQRSREDVYRYFKDYLDQALEAIGEWQFVLNHSLQNAIELTSKTAINLTGNWHCDAVITSPPYINAIDYVWASKFELHWLGLVSNDRARLDLYTQEIGTERIPRKEYCQLGKTGNSYLDDLIADIYYGTQYQASKGQNKLRARVVYKYFMDMKAHFLSCFNHLNPGGYYCFAIGDISKICGVEIPVAKLLTEIAEKIGFFKIFQFHLLLKNRRLNLPRNVKWAGTIKHDTVVVLQKTRI</sequence>
<dbReference type="HOGENOM" id="CLU_027633_1_0_3"/>
<proteinExistence type="inferred from homology"/>
<dbReference type="SUPFAM" id="SSF53335">
    <property type="entry name" value="S-adenosyl-L-methionine-dependent methyltransferases"/>
    <property type="match status" value="2"/>
</dbReference>
<evidence type="ECO:0000256" key="6">
    <source>
        <dbReference type="ARBA" id="ARBA00022747"/>
    </source>
</evidence>
<dbReference type="Gene3D" id="3.40.50.150">
    <property type="entry name" value="Vaccinia Virus protein VP39"/>
    <property type="match status" value="1"/>
</dbReference>
<evidence type="ECO:0000313" key="9">
    <source>
        <dbReference type="Proteomes" id="UP000003835"/>
    </source>
</evidence>
<dbReference type="STRING" id="118168.MC7420_3444"/>
<dbReference type="Proteomes" id="UP000003835">
    <property type="component" value="Unassembled WGS sequence"/>
</dbReference>
<keyword evidence="5" id="KW-0949">S-adenosyl-L-methionine</keyword>
<dbReference type="OrthoDB" id="9800801at2"/>